<organism evidence="1 2">
    <name type="scientific">Funneliformis mosseae</name>
    <name type="common">Endomycorrhizal fungus</name>
    <name type="synonym">Glomus mosseae</name>
    <dbReference type="NCBI Taxonomy" id="27381"/>
    <lineage>
        <taxon>Eukaryota</taxon>
        <taxon>Fungi</taxon>
        <taxon>Fungi incertae sedis</taxon>
        <taxon>Mucoromycota</taxon>
        <taxon>Glomeromycotina</taxon>
        <taxon>Glomeromycetes</taxon>
        <taxon>Glomerales</taxon>
        <taxon>Glomeraceae</taxon>
        <taxon>Funneliformis</taxon>
    </lineage>
</organism>
<comment type="caution">
    <text evidence="1">The sequence shown here is derived from an EMBL/GenBank/DDBJ whole genome shotgun (WGS) entry which is preliminary data.</text>
</comment>
<gene>
    <name evidence="1" type="ORF">FMOSSE_LOCUS16795</name>
</gene>
<dbReference type="Proteomes" id="UP000789375">
    <property type="component" value="Unassembled WGS sequence"/>
</dbReference>
<proteinExistence type="predicted"/>
<reference evidence="1" key="1">
    <citation type="submission" date="2021-06" db="EMBL/GenBank/DDBJ databases">
        <authorList>
            <person name="Kallberg Y."/>
            <person name="Tangrot J."/>
            <person name="Rosling A."/>
        </authorList>
    </citation>
    <scope>NUCLEOTIDE SEQUENCE</scope>
    <source>
        <strain evidence="1">87-6 pot B 2015</strain>
    </source>
</reference>
<feature type="non-terminal residue" evidence="1">
    <location>
        <position position="1"/>
    </location>
</feature>
<dbReference type="EMBL" id="CAJVPP010026493">
    <property type="protein sequence ID" value="CAG8753851.1"/>
    <property type="molecule type" value="Genomic_DNA"/>
</dbReference>
<keyword evidence="2" id="KW-1185">Reference proteome</keyword>
<sequence length="44" mass="5176">TVFDDIISEGDEELLEKMTNDLNNNHTQKKRKLILIFLKIQMVS</sequence>
<accession>A0A9N9IVW3</accession>
<protein>
    <submittedName>
        <fullName evidence="1">4410_t:CDS:1</fullName>
    </submittedName>
</protein>
<name>A0A9N9IVW3_FUNMO</name>
<evidence type="ECO:0000313" key="2">
    <source>
        <dbReference type="Proteomes" id="UP000789375"/>
    </source>
</evidence>
<evidence type="ECO:0000313" key="1">
    <source>
        <dbReference type="EMBL" id="CAG8753851.1"/>
    </source>
</evidence>
<dbReference type="AlphaFoldDB" id="A0A9N9IVW3"/>